<evidence type="ECO:0000313" key="2">
    <source>
        <dbReference type="EMBL" id="KAJ3644779.1"/>
    </source>
</evidence>
<evidence type="ECO:0000256" key="1">
    <source>
        <dbReference type="SAM" id="MobiDB-lite"/>
    </source>
</evidence>
<dbReference type="AlphaFoldDB" id="A0AA38HWP4"/>
<protein>
    <submittedName>
        <fullName evidence="2">Uncharacterized protein</fullName>
    </submittedName>
</protein>
<name>A0AA38HWP4_9CUCU</name>
<proteinExistence type="predicted"/>
<accession>A0AA38HWP4</accession>
<dbReference type="EMBL" id="JALNTZ010000007">
    <property type="protein sequence ID" value="KAJ3644779.1"/>
    <property type="molecule type" value="Genomic_DNA"/>
</dbReference>
<comment type="caution">
    <text evidence="2">The sequence shown here is derived from an EMBL/GenBank/DDBJ whole genome shotgun (WGS) entry which is preliminary data.</text>
</comment>
<keyword evidence="3" id="KW-1185">Reference proteome</keyword>
<dbReference type="Proteomes" id="UP001168821">
    <property type="component" value="Unassembled WGS sequence"/>
</dbReference>
<reference evidence="2" key="1">
    <citation type="journal article" date="2023" name="G3 (Bethesda)">
        <title>Whole genome assemblies of Zophobas morio and Tenebrio molitor.</title>
        <authorList>
            <person name="Kaur S."/>
            <person name="Stinson S.A."/>
            <person name="diCenzo G.C."/>
        </authorList>
    </citation>
    <scope>NUCLEOTIDE SEQUENCE</scope>
    <source>
        <strain evidence="2">QUZm001</strain>
    </source>
</reference>
<organism evidence="2 3">
    <name type="scientific">Zophobas morio</name>
    <dbReference type="NCBI Taxonomy" id="2755281"/>
    <lineage>
        <taxon>Eukaryota</taxon>
        <taxon>Metazoa</taxon>
        <taxon>Ecdysozoa</taxon>
        <taxon>Arthropoda</taxon>
        <taxon>Hexapoda</taxon>
        <taxon>Insecta</taxon>
        <taxon>Pterygota</taxon>
        <taxon>Neoptera</taxon>
        <taxon>Endopterygota</taxon>
        <taxon>Coleoptera</taxon>
        <taxon>Polyphaga</taxon>
        <taxon>Cucujiformia</taxon>
        <taxon>Tenebrionidae</taxon>
        <taxon>Zophobas</taxon>
    </lineage>
</organism>
<evidence type="ECO:0000313" key="3">
    <source>
        <dbReference type="Proteomes" id="UP001168821"/>
    </source>
</evidence>
<sequence length="129" mass="14351">MTHFIHTQAGLPGKKLTIKPECRRGTRPLPTHVCIADFSSNSRNLFGIARTKSISRSKFNSCNNKQFILGRRVKSNLFSGDVSLSIMDAATLNEQRVIGQARQGMKYSRGRLGERRPKSEFQVSPEGGS</sequence>
<gene>
    <name evidence="2" type="ORF">Zmor_022483</name>
</gene>
<feature type="region of interest" description="Disordered" evidence="1">
    <location>
        <begin position="100"/>
        <end position="129"/>
    </location>
</feature>